<accession>A0AB37CBX8</accession>
<dbReference type="RefSeq" id="WP_110003650.1">
    <property type="nucleotide sequence ID" value="NZ_CP148624.1"/>
</dbReference>
<dbReference type="GO" id="GO:0006355">
    <property type="term" value="P:regulation of DNA-templated transcription"/>
    <property type="evidence" value="ECO:0007669"/>
    <property type="project" value="InterPro"/>
</dbReference>
<dbReference type="Gene3D" id="1.10.1220.10">
    <property type="entry name" value="Met repressor-like"/>
    <property type="match status" value="1"/>
</dbReference>
<dbReference type="InterPro" id="IPR013321">
    <property type="entry name" value="Arc_rbn_hlx_hlx"/>
</dbReference>
<dbReference type="AlphaFoldDB" id="A0AB37CBX8"/>
<proteinExistence type="predicted"/>
<protein>
    <recommendedName>
        <fullName evidence="3">CopG family transcriptional regulator</fullName>
    </recommendedName>
</protein>
<evidence type="ECO:0008006" key="3">
    <source>
        <dbReference type="Google" id="ProtNLM"/>
    </source>
</evidence>
<name>A0AB37CBX8_CLOPF</name>
<comment type="caution">
    <text evidence="1">The sequence shown here is derived from an EMBL/GenBank/DDBJ whole genome shotgun (WGS) entry which is preliminary data.</text>
</comment>
<sequence>MKKSFTTTIEENTQNDFRKACKKNSVTMSEVLEVFMTEYANDGFTLETKKVLKQAKQGE</sequence>
<gene>
    <name evidence="1" type="ORF">CYK91_05050</name>
</gene>
<dbReference type="Proteomes" id="UP000247117">
    <property type="component" value="Unassembled WGS sequence"/>
</dbReference>
<organism evidence="1 2">
    <name type="scientific">Clostridium perfringens</name>
    <dbReference type="NCBI Taxonomy" id="1502"/>
    <lineage>
        <taxon>Bacteria</taxon>
        <taxon>Bacillati</taxon>
        <taxon>Bacillota</taxon>
        <taxon>Clostridia</taxon>
        <taxon>Eubacteriales</taxon>
        <taxon>Clostridiaceae</taxon>
        <taxon>Clostridium</taxon>
    </lineage>
</organism>
<reference evidence="1 2" key="1">
    <citation type="journal article" date="2018" name="BMC Genomics">
        <title>Whole genome analysis reveals the diversity and evolutionary relationships between necrotic enteritis-causing strains of Clostridium perfringens.</title>
        <authorList>
            <person name="Lacey J.A."/>
            <person name="Allnutt T.R."/>
            <person name="Vezina B."/>
            <person name="Van T.T.H."/>
            <person name="Stent T."/>
            <person name="Han X."/>
            <person name="Rood J.I."/>
            <person name="Wade B."/>
            <person name="Keyburn A.L."/>
            <person name="Seeman T."/>
            <person name="Chen H."/>
            <person name="Haring V."/>
            <person name="Johanesen P.A."/>
            <person name="Lyras D."/>
            <person name="Moore R.J."/>
        </authorList>
    </citation>
    <scope>NUCLEOTIDE SEQUENCE [LARGE SCALE GENOMIC DNA]</scope>
    <source>
        <strain evidence="1 2">EUR-NE15</strain>
    </source>
</reference>
<evidence type="ECO:0000313" key="2">
    <source>
        <dbReference type="Proteomes" id="UP000247117"/>
    </source>
</evidence>
<evidence type="ECO:0000313" key="1">
    <source>
        <dbReference type="EMBL" id="PWX42511.1"/>
    </source>
</evidence>
<dbReference type="EMBL" id="PJTB01000001">
    <property type="protein sequence ID" value="PWX42511.1"/>
    <property type="molecule type" value="Genomic_DNA"/>
</dbReference>